<organism evidence="2 3">
    <name type="scientific">Cupriavidus gilardii J11</name>
    <dbReference type="NCBI Taxonomy" id="936133"/>
    <lineage>
        <taxon>Bacteria</taxon>
        <taxon>Pseudomonadati</taxon>
        <taxon>Pseudomonadota</taxon>
        <taxon>Betaproteobacteria</taxon>
        <taxon>Burkholderiales</taxon>
        <taxon>Burkholderiaceae</taxon>
        <taxon>Cupriavidus</taxon>
    </lineage>
</organism>
<dbReference type="Proteomes" id="UP000318141">
    <property type="component" value="Unassembled WGS sequence"/>
</dbReference>
<name>A0A562BFU4_9BURK</name>
<dbReference type="OrthoDB" id="8970529at2"/>
<protein>
    <submittedName>
        <fullName evidence="2">Uncharacterized protein</fullName>
    </submittedName>
</protein>
<accession>A0A562BFU4</accession>
<proteinExistence type="predicted"/>
<keyword evidence="3" id="KW-1185">Reference proteome</keyword>
<comment type="caution">
    <text evidence="2">The sequence shown here is derived from an EMBL/GenBank/DDBJ whole genome shotgun (WGS) entry which is preliminary data.</text>
</comment>
<evidence type="ECO:0000313" key="3">
    <source>
        <dbReference type="Proteomes" id="UP000318141"/>
    </source>
</evidence>
<dbReference type="EMBL" id="VLJN01000023">
    <property type="protein sequence ID" value="TWG83963.1"/>
    <property type="molecule type" value="Genomic_DNA"/>
</dbReference>
<sequence>MTGWLRRLLGGEPGTRGNAAPAAEAAQPFIINLFDDRVVVHRPDGQREEVEWQRLSRVVVRATSRGPWAGKAWLILIGDDGADGRQQGCVAPLDAMNHEALVERLAALPGFDRAPLDRAARAARTGKDRDDALCWQRGAGTDSIAHDDGEAGHERDAS</sequence>
<feature type="region of interest" description="Disordered" evidence="1">
    <location>
        <begin position="139"/>
        <end position="158"/>
    </location>
</feature>
<evidence type="ECO:0000256" key="1">
    <source>
        <dbReference type="SAM" id="MobiDB-lite"/>
    </source>
</evidence>
<dbReference type="AlphaFoldDB" id="A0A562BFU4"/>
<feature type="compositionally biased region" description="Basic and acidic residues" evidence="1">
    <location>
        <begin position="144"/>
        <end position="158"/>
    </location>
</feature>
<evidence type="ECO:0000313" key="2">
    <source>
        <dbReference type="EMBL" id="TWG83963.1"/>
    </source>
</evidence>
<reference evidence="2 3" key="1">
    <citation type="submission" date="2019-07" db="EMBL/GenBank/DDBJ databases">
        <title>Genome sequencing of lignin-degrading bacterial isolates.</title>
        <authorList>
            <person name="Gladden J."/>
        </authorList>
    </citation>
    <scope>NUCLEOTIDE SEQUENCE [LARGE SCALE GENOMIC DNA]</scope>
    <source>
        <strain evidence="2 3">J11</strain>
    </source>
</reference>
<gene>
    <name evidence="2" type="ORF">L602_000300001780</name>
</gene>